<dbReference type="VEuPathDB" id="TriTrypDB:TM35_000071540"/>
<dbReference type="RefSeq" id="XP_028884796.1">
    <property type="nucleotide sequence ID" value="XM_029023600.1"/>
</dbReference>
<sequence>MKEYGGGGRLAMQTPKKERDLAGTAAFEVALQYIIVRQDRSYHFLQLVAALSSLVFAAEICLIFLFNILLPLFSIEGKGCFRFLEEYAYFPAVLLSAACLVLVRLCKQRYAIEPGEQCMQRLNNTIMGPCLGMHFDCATGKLRSDDVWNANIDRLGHTDYASQA</sequence>
<evidence type="ECO:0000256" key="1">
    <source>
        <dbReference type="SAM" id="Phobius"/>
    </source>
</evidence>
<evidence type="ECO:0000313" key="2">
    <source>
        <dbReference type="EMBL" id="ORC90730.1"/>
    </source>
</evidence>
<feature type="transmembrane region" description="Helical" evidence="1">
    <location>
        <begin position="87"/>
        <end position="106"/>
    </location>
</feature>
<proteinExistence type="predicted"/>
<name>A0A1X0P2W0_9TRYP</name>
<keyword evidence="1" id="KW-0472">Membrane</keyword>
<dbReference type="AlphaFoldDB" id="A0A1X0P2W0"/>
<dbReference type="OrthoDB" id="271947at2759"/>
<dbReference type="EMBL" id="NBCO01000007">
    <property type="protein sequence ID" value="ORC90730.1"/>
    <property type="molecule type" value="Genomic_DNA"/>
</dbReference>
<keyword evidence="1" id="KW-1133">Transmembrane helix</keyword>
<accession>A0A1X0P2W0</accession>
<organism evidence="2 3">
    <name type="scientific">Trypanosoma theileri</name>
    <dbReference type="NCBI Taxonomy" id="67003"/>
    <lineage>
        <taxon>Eukaryota</taxon>
        <taxon>Discoba</taxon>
        <taxon>Euglenozoa</taxon>
        <taxon>Kinetoplastea</taxon>
        <taxon>Metakinetoplastina</taxon>
        <taxon>Trypanosomatida</taxon>
        <taxon>Trypanosomatidae</taxon>
        <taxon>Trypanosoma</taxon>
    </lineage>
</organism>
<evidence type="ECO:0000313" key="3">
    <source>
        <dbReference type="Proteomes" id="UP000192257"/>
    </source>
</evidence>
<keyword evidence="3" id="KW-1185">Reference proteome</keyword>
<reference evidence="2 3" key="1">
    <citation type="submission" date="2017-03" db="EMBL/GenBank/DDBJ databases">
        <title>An alternative strategy for trypanosome survival in the mammalian bloodstream revealed through genome and transcriptome analysis of the ubiquitous bovine parasite Trypanosoma (Megatrypanum) theileri.</title>
        <authorList>
            <person name="Kelly S."/>
            <person name="Ivens A."/>
            <person name="Mott A."/>
            <person name="O'Neill E."/>
            <person name="Emms D."/>
            <person name="Macleod O."/>
            <person name="Voorheis P."/>
            <person name="Matthews J."/>
            <person name="Matthews K."/>
            <person name="Carrington M."/>
        </authorList>
    </citation>
    <scope>NUCLEOTIDE SEQUENCE [LARGE SCALE GENOMIC DNA]</scope>
    <source>
        <strain evidence="2">Edinburgh</strain>
    </source>
</reference>
<keyword evidence="1" id="KW-0812">Transmembrane</keyword>
<gene>
    <name evidence="2" type="ORF">TM35_000071540</name>
</gene>
<feature type="transmembrane region" description="Helical" evidence="1">
    <location>
        <begin position="47"/>
        <end position="75"/>
    </location>
</feature>
<dbReference type="Proteomes" id="UP000192257">
    <property type="component" value="Unassembled WGS sequence"/>
</dbReference>
<protein>
    <submittedName>
        <fullName evidence="2">Uncharacterized protein</fullName>
    </submittedName>
</protein>
<dbReference type="GeneID" id="39983380"/>
<comment type="caution">
    <text evidence="2">The sequence shown here is derived from an EMBL/GenBank/DDBJ whole genome shotgun (WGS) entry which is preliminary data.</text>
</comment>